<evidence type="ECO:0000313" key="2">
    <source>
        <dbReference type="Proteomes" id="UP000234275"/>
    </source>
</evidence>
<name>A0A2I2GC60_9EURO</name>
<evidence type="ECO:0000313" key="1">
    <source>
        <dbReference type="EMBL" id="PLB50462.1"/>
    </source>
</evidence>
<dbReference type="VEuPathDB" id="FungiDB:P170DRAFT_435652"/>
<reference evidence="1 2" key="1">
    <citation type="submission" date="2016-12" db="EMBL/GenBank/DDBJ databases">
        <title>The genomes of Aspergillus section Nigri reveals drivers in fungal speciation.</title>
        <authorList>
            <consortium name="DOE Joint Genome Institute"/>
            <person name="Vesth T.C."/>
            <person name="Nybo J."/>
            <person name="Theobald S."/>
            <person name="Brandl J."/>
            <person name="Frisvad J.C."/>
            <person name="Nielsen K.F."/>
            <person name="Lyhne E.K."/>
            <person name="Kogle M.E."/>
            <person name="Kuo A."/>
            <person name="Riley R."/>
            <person name="Clum A."/>
            <person name="Nolan M."/>
            <person name="Lipzen A."/>
            <person name="Salamov A."/>
            <person name="Henrissat B."/>
            <person name="Wiebenga A."/>
            <person name="De Vries R.P."/>
            <person name="Grigoriev I.V."/>
            <person name="Mortensen U.H."/>
            <person name="Andersen M.R."/>
            <person name="Baker S.E."/>
        </authorList>
    </citation>
    <scope>NUCLEOTIDE SEQUENCE [LARGE SCALE GENOMIC DNA]</scope>
    <source>
        <strain evidence="1 2">IBT 23096</strain>
    </source>
</reference>
<protein>
    <submittedName>
        <fullName evidence="1">Uncharacterized protein</fullName>
    </submittedName>
</protein>
<sequence length="59" mass="6445">MASTTNVPFIPDYASYNWTGAPSNYEQLATNELGGNSRMLICTQGAYVCNPMETNCGYL</sequence>
<dbReference type="RefSeq" id="XP_024705764.1">
    <property type="nucleotide sequence ID" value="XM_024848989.1"/>
</dbReference>
<comment type="caution">
    <text evidence="1">The sequence shown here is derived from an EMBL/GenBank/DDBJ whole genome shotgun (WGS) entry which is preliminary data.</text>
</comment>
<dbReference type="AlphaFoldDB" id="A0A2I2GC60"/>
<keyword evidence="2" id="KW-1185">Reference proteome</keyword>
<accession>A0A2I2GC60</accession>
<gene>
    <name evidence="1" type="ORF">P170DRAFT_435652</name>
</gene>
<dbReference type="STRING" id="1392250.A0A2I2GC60"/>
<proteinExistence type="predicted"/>
<dbReference type="EMBL" id="MSFO01000003">
    <property type="protein sequence ID" value="PLB50462.1"/>
    <property type="molecule type" value="Genomic_DNA"/>
</dbReference>
<dbReference type="Proteomes" id="UP000234275">
    <property type="component" value="Unassembled WGS sequence"/>
</dbReference>
<organism evidence="1 2">
    <name type="scientific">Aspergillus steynii IBT 23096</name>
    <dbReference type="NCBI Taxonomy" id="1392250"/>
    <lineage>
        <taxon>Eukaryota</taxon>
        <taxon>Fungi</taxon>
        <taxon>Dikarya</taxon>
        <taxon>Ascomycota</taxon>
        <taxon>Pezizomycotina</taxon>
        <taxon>Eurotiomycetes</taxon>
        <taxon>Eurotiomycetidae</taxon>
        <taxon>Eurotiales</taxon>
        <taxon>Aspergillaceae</taxon>
        <taxon>Aspergillus</taxon>
        <taxon>Aspergillus subgen. Circumdati</taxon>
    </lineage>
</organism>
<dbReference type="GeneID" id="36556688"/>